<proteinExistence type="predicted"/>
<organism evidence="2">
    <name type="scientific">marine metagenome</name>
    <dbReference type="NCBI Taxonomy" id="408172"/>
    <lineage>
        <taxon>unclassified sequences</taxon>
        <taxon>metagenomes</taxon>
        <taxon>ecological metagenomes</taxon>
    </lineage>
</organism>
<gene>
    <name evidence="2" type="ORF">METZ01_LOCUS177090</name>
</gene>
<dbReference type="EMBL" id="UINC01034033">
    <property type="protein sequence ID" value="SVB24236.1"/>
    <property type="molecule type" value="Genomic_DNA"/>
</dbReference>
<evidence type="ECO:0000313" key="2">
    <source>
        <dbReference type="EMBL" id="SVB24236.1"/>
    </source>
</evidence>
<accession>A0A382CDR9</accession>
<feature type="region of interest" description="Disordered" evidence="1">
    <location>
        <begin position="1"/>
        <end position="29"/>
    </location>
</feature>
<name>A0A382CDR9_9ZZZZ</name>
<dbReference type="AlphaFoldDB" id="A0A382CDR9"/>
<reference evidence="2" key="1">
    <citation type="submission" date="2018-05" db="EMBL/GenBank/DDBJ databases">
        <authorList>
            <person name="Lanie J.A."/>
            <person name="Ng W.-L."/>
            <person name="Kazmierczak K.M."/>
            <person name="Andrzejewski T.M."/>
            <person name="Davidsen T.M."/>
            <person name="Wayne K.J."/>
            <person name="Tettelin H."/>
            <person name="Glass J.I."/>
            <person name="Rusch D."/>
            <person name="Podicherti R."/>
            <person name="Tsui H.-C.T."/>
            <person name="Winkler M.E."/>
        </authorList>
    </citation>
    <scope>NUCLEOTIDE SEQUENCE</scope>
</reference>
<sequence>MGTRDDRQHSRILKFPDQLPNDQREIEEG</sequence>
<evidence type="ECO:0000256" key="1">
    <source>
        <dbReference type="SAM" id="MobiDB-lite"/>
    </source>
</evidence>
<feature type="non-terminal residue" evidence="2">
    <location>
        <position position="29"/>
    </location>
</feature>
<protein>
    <submittedName>
        <fullName evidence="2">Uncharacterized protein</fullName>
    </submittedName>
</protein>